<protein>
    <submittedName>
        <fullName evidence="2">Uncharacterized protein</fullName>
    </submittedName>
</protein>
<proteinExistence type="predicted"/>
<accession>A0ABV1CYV0</accession>
<reference evidence="2 3" key="1">
    <citation type="submission" date="2024-03" db="EMBL/GenBank/DDBJ databases">
        <title>Human intestinal bacterial collection.</title>
        <authorList>
            <person name="Pauvert C."/>
            <person name="Hitch T.C.A."/>
            <person name="Clavel T."/>
        </authorList>
    </citation>
    <scope>NUCLEOTIDE SEQUENCE [LARGE SCALE GENOMIC DNA]</scope>
    <source>
        <strain evidence="2 3">CLA-AA-H81</strain>
    </source>
</reference>
<dbReference type="RefSeq" id="WP_020311629.1">
    <property type="nucleotide sequence ID" value="NZ_JBBMEU010000124.1"/>
</dbReference>
<sequence>MARKLNMKMKALFAMLMCGLSTFTVFPQTDYSKNTHNDAASITNESWAKTGKTLWTTIEEVGSRIEQEK</sequence>
<dbReference type="Proteomes" id="UP001433088">
    <property type="component" value="Unassembled WGS sequence"/>
</dbReference>
<gene>
    <name evidence="2" type="ORF">WMO23_11210</name>
</gene>
<evidence type="ECO:0000256" key="1">
    <source>
        <dbReference type="SAM" id="SignalP"/>
    </source>
</evidence>
<feature type="signal peptide" evidence="1">
    <location>
        <begin position="1"/>
        <end position="27"/>
    </location>
</feature>
<evidence type="ECO:0000313" key="3">
    <source>
        <dbReference type="Proteomes" id="UP001433088"/>
    </source>
</evidence>
<feature type="chain" id="PRO_5045256309" evidence="1">
    <location>
        <begin position="28"/>
        <end position="69"/>
    </location>
</feature>
<evidence type="ECO:0000313" key="2">
    <source>
        <dbReference type="EMBL" id="MEQ2423292.1"/>
    </source>
</evidence>
<comment type="caution">
    <text evidence="2">The sequence shown here is derived from an EMBL/GenBank/DDBJ whole genome shotgun (WGS) entry which is preliminary data.</text>
</comment>
<keyword evidence="1" id="KW-0732">Signal</keyword>
<name>A0ABV1CYV0_9FIRM</name>
<organism evidence="2 3">
    <name type="scientific">Megasphaera intestinihominis</name>
    <dbReference type="NCBI Taxonomy" id="3133159"/>
    <lineage>
        <taxon>Bacteria</taxon>
        <taxon>Bacillati</taxon>
        <taxon>Bacillota</taxon>
        <taxon>Negativicutes</taxon>
        <taxon>Veillonellales</taxon>
        <taxon>Veillonellaceae</taxon>
        <taxon>Megasphaera</taxon>
    </lineage>
</organism>
<dbReference type="EMBL" id="JBBMEU010000124">
    <property type="protein sequence ID" value="MEQ2423292.1"/>
    <property type="molecule type" value="Genomic_DNA"/>
</dbReference>
<keyword evidence="3" id="KW-1185">Reference proteome</keyword>